<dbReference type="Proteomes" id="UP000504603">
    <property type="component" value="Unplaced"/>
</dbReference>
<dbReference type="InterPro" id="IPR002347">
    <property type="entry name" value="SDR_fam"/>
</dbReference>
<proteinExistence type="inferred from homology"/>
<dbReference type="GeneID" id="111021758"/>
<dbReference type="Pfam" id="PF00106">
    <property type="entry name" value="adh_short"/>
    <property type="match status" value="1"/>
</dbReference>
<dbReference type="PRINTS" id="PR00080">
    <property type="entry name" value="SDRFAMILY"/>
</dbReference>
<dbReference type="OrthoDB" id="47007at2759"/>
<dbReference type="KEGG" id="mcha:111021758"/>
<dbReference type="Pfam" id="PF13561">
    <property type="entry name" value="adh_short_C2"/>
    <property type="match status" value="1"/>
</dbReference>
<comment type="similarity">
    <text evidence="1">Belongs to the short-chain dehydrogenases/reductases (SDR) family.</text>
</comment>
<keyword evidence="2" id="KW-1185">Reference proteome</keyword>
<dbReference type="RefSeq" id="XP_022154488.1">
    <property type="nucleotide sequence ID" value="XM_022298796.1"/>
</dbReference>
<organism evidence="2 3">
    <name type="scientific">Momordica charantia</name>
    <name type="common">Bitter gourd</name>
    <name type="synonym">Balsam pear</name>
    <dbReference type="NCBI Taxonomy" id="3673"/>
    <lineage>
        <taxon>Eukaryota</taxon>
        <taxon>Viridiplantae</taxon>
        <taxon>Streptophyta</taxon>
        <taxon>Embryophyta</taxon>
        <taxon>Tracheophyta</taxon>
        <taxon>Spermatophyta</taxon>
        <taxon>Magnoliopsida</taxon>
        <taxon>eudicotyledons</taxon>
        <taxon>Gunneridae</taxon>
        <taxon>Pentapetalae</taxon>
        <taxon>rosids</taxon>
        <taxon>fabids</taxon>
        <taxon>Cucurbitales</taxon>
        <taxon>Cucurbitaceae</taxon>
        <taxon>Momordiceae</taxon>
        <taxon>Momordica</taxon>
    </lineage>
</organism>
<dbReference type="PANTHER" id="PTHR44375:SF2">
    <property type="entry name" value="BETA-KETOACYL-ACP REDUCTASE-LIKE PROTEIN-RELATED"/>
    <property type="match status" value="1"/>
</dbReference>
<dbReference type="PRINTS" id="PR00081">
    <property type="entry name" value="GDHRDH"/>
</dbReference>
<reference evidence="3" key="1">
    <citation type="submission" date="2025-08" db="UniProtKB">
        <authorList>
            <consortium name="RefSeq"/>
        </authorList>
    </citation>
    <scope>IDENTIFICATION</scope>
    <source>
        <strain evidence="3">OHB3-1</strain>
    </source>
</reference>
<evidence type="ECO:0000313" key="3">
    <source>
        <dbReference type="RefSeq" id="XP_022154488.1"/>
    </source>
</evidence>
<dbReference type="CDD" id="cd05233">
    <property type="entry name" value="SDR_c"/>
    <property type="match status" value="1"/>
</dbReference>
<dbReference type="Gene3D" id="3.40.50.720">
    <property type="entry name" value="NAD(P)-binding Rossmann-like Domain"/>
    <property type="match status" value="1"/>
</dbReference>
<dbReference type="SUPFAM" id="SSF51735">
    <property type="entry name" value="NAD(P)-binding Rossmann-fold domains"/>
    <property type="match status" value="1"/>
</dbReference>
<sequence length="297" mass="32194">MAVRRDNSAPVEPWNELTGKVVMVTGASTGLGREFCVDLARAGCKIIAAARRIDKLRSLCDEINGLDFSSSLLVSSAPASSNAAAESHRAVAVELDVSSDGKTIEKCVKKAWDSFGFIDALVNNAGLRGTVESSLNLSEEEWDQVLDTNLRGAWLVSKYVCIHMRDTNRSGSIINISSITGVNRVQQPGSIAYATSKTGLNTLTKVMAMELGRYKIRVNSISPGLFKSEITKNLMEKYWLKNVVRRTAPLKTLGTCDPALTTLLRYLVHDSSSYVSGNIFIVDAGTTLPTIPIFSSL</sequence>
<dbReference type="PANTHER" id="PTHR44375">
    <property type="entry name" value="BETA-KETOACYL-ACP REDUCTASE-LIKE PROTEIN-RELATED"/>
    <property type="match status" value="1"/>
</dbReference>
<protein>
    <submittedName>
        <fullName evidence="3">Uncharacterized protein LOC111021758</fullName>
    </submittedName>
</protein>
<evidence type="ECO:0000256" key="1">
    <source>
        <dbReference type="RuleBase" id="RU000363"/>
    </source>
</evidence>
<name>A0A6J1DKG0_MOMCH</name>
<accession>A0A6J1DKG0</accession>
<evidence type="ECO:0000313" key="2">
    <source>
        <dbReference type="Proteomes" id="UP000504603"/>
    </source>
</evidence>
<dbReference type="AlphaFoldDB" id="A0A6J1DKG0"/>
<gene>
    <name evidence="3" type="primary">LOC111021758</name>
</gene>
<dbReference type="InterPro" id="IPR036291">
    <property type="entry name" value="NAD(P)-bd_dom_sf"/>
</dbReference>
<dbReference type="FunFam" id="3.40.50.720:FF:000084">
    <property type="entry name" value="Short-chain dehydrogenase reductase"/>
    <property type="match status" value="1"/>
</dbReference>